<proteinExistence type="predicted"/>
<dbReference type="OrthoDB" id="10620642at2759"/>
<dbReference type="EMBL" id="WNTK01028429">
    <property type="protein sequence ID" value="KAG9461132.1"/>
    <property type="molecule type" value="Genomic_DNA"/>
</dbReference>
<evidence type="ECO:0000256" key="1">
    <source>
        <dbReference type="SAM" id="SignalP"/>
    </source>
</evidence>
<evidence type="ECO:0000313" key="3">
    <source>
        <dbReference type="Proteomes" id="UP000770717"/>
    </source>
</evidence>
<protein>
    <submittedName>
        <fullName evidence="2">Uncharacterized protein</fullName>
    </submittedName>
</protein>
<gene>
    <name evidence="2" type="ORF">GDO78_018001</name>
</gene>
<dbReference type="AlphaFoldDB" id="A0A8J6AZP1"/>
<keyword evidence="3" id="KW-1185">Reference proteome</keyword>
<name>A0A8J6AZP1_ELECQ</name>
<keyword evidence="1" id="KW-0732">Signal</keyword>
<feature type="signal peptide" evidence="1">
    <location>
        <begin position="1"/>
        <end position="18"/>
    </location>
</feature>
<dbReference type="Proteomes" id="UP000770717">
    <property type="component" value="Unassembled WGS sequence"/>
</dbReference>
<accession>A0A8J6AZP1</accession>
<reference evidence="2" key="1">
    <citation type="thesis" date="2020" institute="ProQuest LLC" country="789 East Eisenhower Parkway, Ann Arbor, MI, USA">
        <title>Comparative Genomics and Chromosome Evolution.</title>
        <authorList>
            <person name="Mudd A.B."/>
        </authorList>
    </citation>
    <scope>NUCLEOTIDE SEQUENCE</scope>
    <source>
        <strain evidence="2">HN-11 Male</strain>
        <tissue evidence="2">Kidney and liver</tissue>
    </source>
</reference>
<evidence type="ECO:0000313" key="2">
    <source>
        <dbReference type="EMBL" id="KAG9461132.1"/>
    </source>
</evidence>
<comment type="caution">
    <text evidence="2">The sequence shown here is derived from an EMBL/GenBank/DDBJ whole genome shotgun (WGS) entry which is preliminary data.</text>
</comment>
<feature type="chain" id="PRO_5035261517" evidence="1">
    <location>
        <begin position="19"/>
        <end position="143"/>
    </location>
</feature>
<organism evidence="2 3">
    <name type="scientific">Eleutherodactylus coqui</name>
    <name type="common">Puerto Rican coqui</name>
    <dbReference type="NCBI Taxonomy" id="57060"/>
    <lineage>
        <taxon>Eukaryota</taxon>
        <taxon>Metazoa</taxon>
        <taxon>Chordata</taxon>
        <taxon>Craniata</taxon>
        <taxon>Vertebrata</taxon>
        <taxon>Euteleostomi</taxon>
        <taxon>Amphibia</taxon>
        <taxon>Batrachia</taxon>
        <taxon>Anura</taxon>
        <taxon>Neobatrachia</taxon>
        <taxon>Hyloidea</taxon>
        <taxon>Eleutherodactylidae</taxon>
        <taxon>Eleutherodactylinae</taxon>
        <taxon>Eleutherodactylus</taxon>
        <taxon>Eleutherodactylus</taxon>
    </lineage>
</organism>
<sequence>MLSLSFFILGSPGQTGQGQSSDDASVGVQCRGGTCRGAPAGWRGDILSLGTHRHFLCPVIFSGAALLHSGGCGGCWGGGLCWDLHQKSSFSAFAGSPPPGAGHSAFHCRPPRLSVCPRTRDWTRLLPRRWHLVPRKIGVVDCS</sequence>